<dbReference type="Proteomes" id="UP001165302">
    <property type="component" value="Unassembled WGS sequence"/>
</dbReference>
<dbReference type="RefSeq" id="WP_225554220.1">
    <property type="nucleotide sequence ID" value="NZ_JADEYP010000024.1"/>
</dbReference>
<feature type="domain" description="RNA polymerase sigma factor 70 region 4 type 2" evidence="6">
    <location>
        <begin position="120"/>
        <end position="172"/>
    </location>
</feature>
<dbReference type="EMBL" id="JADEYP010000024">
    <property type="protein sequence ID" value="MCA5005965.1"/>
    <property type="molecule type" value="Genomic_DNA"/>
</dbReference>
<proteinExistence type="inferred from homology"/>
<dbReference type="Gene3D" id="1.10.1740.10">
    <property type="match status" value="1"/>
</dbReference>
<organism evidence="7 8">
    <name type="scientific">Sphingobacterium bovistauri</name>
    <dbReference type="NCBI Taxonomy" id="2781959"/>
    <lineage>
        <taxon>Bacteria</taxon>
        <taxon>Pseudomonadati</taxon>
        <taxon>Bacteroidota</taxon>
        <taxon>Sphingobacteriia</taxon>
        <taxon>Sphingobacteriales</taxon>
        <taxon>Sphingobacteriaceae</taxon>
        <taxon>Sphingobacterium</taxon>
    </lineage>
</organism>
<comment type="similarity">
    <text evidence="1">Belongs to the sigma-70 factor family. ECF subfamily.</text>
</comment>
<dbReference type="Gene3D" id="1.10.10.10">
    <property type="entry name" value="Winged helix-like DNA-binding domain superfamily/Winged helix DNA-binding domain"/>
    <property type="match status" value="1"/>
</dbReference>
<evidence type="ECO:0000313" key="7">
    <source>
        <dbReference type="EMBL" id="MCA5005965.1"/>
    </source>
</evidence>
<evidence type="ECO:0000256" key="1">
    <source>
        <dbReference type="ARBA" id="ARBA00010641"/>
    </source>
</evidence>
<feature type="domain" description="RNA polymerase sigma-70 region 2" evidence="5">
    <location>
        <begin position="26"/>
        <end position="93"/>
    </location>
</feature>
<dbReference type="InterPro" id="IPR014284">
    <property type="entry name" value="RNA_pol_sigma-70_dom"/>
</dbReference>
<keyword evidence="8" id="KW-1185">Reference proteome</keyword>
<reference evidence="7" key="1">
    <citation type="submission" date="2020-10" db="EMBL/GenBank/DDBJ databases">
        <authorList>
            <person name="Lu T."/>
            <person name="Wang Q."/>
            <person name="Han X."/>
        </authorList>
    </citation>
    <scope>NUCLEOTIDE SEQUENCE</scope>
    <source>
        <strain evidence="7">WQ 366</strain>
    </source>
</reference>
<evidence type="ECO:0000256" key="2">
    <source>
        <dbReference type="ARBA" id="ARBA00023015"/>
    </source>
</evidence>
<gene>
    <name evidence="7" type="ORF">IPZ78_12470</name>
</gene>
<evidence type="ECO:0000256" key="3">
    <source>
        <dbReference type="ARBA" id="ARBA00023082"/>
    </source>
</evidence>
<dbReference type="Pfam" id="PF08281">
    <property type="entry name" value="Sigma70_r4_2"/>
    <property type="match status" value="1"/>
</dbReference>
<protein>
    <submittedName>
        <fullName evidence="7">Sigma-70 family RNA polymerase sigma factor</fullName>
    </submittedName>
</protein>
<dbReference type="PANTHER" id="PTHR43133">
    <property type="entry name" value="RNA POLYMERASE ECF-TYPE SIGMA FACTO"/>
    <property type="match status" value="1"/>
</dbReference>
<evidence type="ECO:0000259" key="6">
    <source>
        <dbReference type="Pfam" id="PF08281"/>
    </source>
</evidence>
<sequence length="191" mass="22774">MEERLEIINNIVKGCRKHDSRSQKELYRVFYDFSLSICQRYANNRDDASCILNEGFYKIFNQIDSFNVEKPIAPWIRKIMINTSIDYCRKKSKFENNVEIEDYVNVVKTDDFVYSKLRYEELLKLIQKLSPMYRTVFNLYAIEGFNHNEISKQLNISVGTSKSNLSKARTKLMEMVKTLEDNSRYNYKESY</sequence>
<keyword evidence="3" id="KW-0731">Sigma factor</keyword>
<evidence type="ECO:0000313" key="8">
    <source>
        <dbReference type="Proteomes" id="UP001165302"/>
    </source>
</evidence>
<dbReference type="InterPro" id="IPR039425">
    <property type="entry name" value="RNA_pol_sigma-70-like"/>
</dbReference>
<evidence type="ECO:0000256" key="4">
    <source>
        <dbReference type="ARBA" id="ARBA00023163"/>
    </source>
</evidence>
<dbReference type="InterPro" id="IPR007627">
    <property type="entry name" value="RNA_pol_sigma70_r2"/>
</dbReference>
<dbReference type="Pfam" id="PF04542">
    <property type="entry name" value="Sigma70_r2"/>
    <property type="match status" value="1"/>
</dbReference>
<dbReference type="InterPro" id="IPR013324">
    <property type="entry name" value="RNA_pol_sigma_r3/r4-like"/>
</dbReference>
<evidence type="ECO:0000259" key="5">
    <source>
        <dbReference type="Pfam" id="PF04542"/>
    </source>
</evidence>
<dbReference type="InterPro" id="IPR013325">
    <property type="entry name" value="RNA_pol_sigma_r2"/>
</dbReference>
<name>A0ABS7ZAS2_9SPHI</name>
<dbReference type="PANTHER" id="PTHR43133:SF46">
    <property type="entry name" value="RNA POLYMERASE SIGMA-70 FACTOR ECF SUBFAMILY"/>
    <property type="match status" value="1"/>
</dbReference>
<keyword evidence="2" id="KW-0805">Transcription regulation</keyword>
<dbReference type="CDD" id="cd06171">
    <property type="entry name" value="Sigma70_r4"/>
    <property type="match status" value="1"/>
</dbReference>
<accession>A0ABS7ZAS2</accession>
<keyword evidence="4" id="KW-0804">Transcription</keyword>
<dbReference type="NCBIfam" id="TIGR02937">
    <property type="entry name" value="sigma70-ECF"/>
    <property type="match status" value="1"/>
</dbReference>
<dbReference type="InterPro" id="IPR013249">
    <property type="entry name" value="RNA_pol_sigma70_r4_t2"/>
</dbReference>
<comment type="caution">
    <text evidence="7">The sequence shown here is derived from an EMBL/GenBank/DDBJ whole genome shotgun (WGS) entry which is preliminary data.</text>
</comment>
<dbReference type="SUPFAM" id="SSF88659">
    <property type="entry name" value="Sigma3 and sigma4 domains of RNA polymerase sigma factors"/>
    <property type="match status" value="1"/>
</dbReference>
<dbReference type="SUPFAM" id="SSF88946">
    <property type="entry name" value="Sigma2 domain of RNA polymerase sigma factors"/>
    <property type="match status" value="1"/>
</dbReference>
<dbReference type="InterPro" id="IPR036388">
    <property type="entry name" value="WH-like_DNA-bd_sf"/>
</dbReference>